<dbReference type="NCBIfam" id="TIGR02678">
    <property type="entry name" value="TIGR02678 family protein"/>
    <property type="match status" value="1"/>
</dbReference>
<evidence type="ECO:0000313" key="4">
    <source>
        <dbReference type="Proteomes" id="UP000474042"/>
    </source>
</evidence>
<protein>
    <submittedName>
        <fullName evidence="2">TIGR02678 family protein</fullName>
    </submittedName>
</protein>
<comment type="caution">
    <text evidence="1">The sequence shown here is derived from an EMBL/GenBank/DDBJ whole genome shotgun (WGS) entry which is preliminary data.</text>
</comment>
<evidence type="ECO:0000313" key="3">
    <source>
        <dbReference type="Proteomes" id="UP000321089"/>
    </source>
</evidence>
<gene>
    <name evidence="1" type="ORF">CBU02nite_25410</name>
    <name evidence="2" type="ORF">GND98_013435</name>
</gene>
<dbReference type="AlphaFoldDB" id="A0A512TP68"/>
<sequence>MEELKMLLKNNIILREDKKEMYYKIKDGYKEFKNFITENLGYNLIIRSDFIRLEKLPGKSESFMGIEEFQNNIEYTMLMLILVFLEDKSKDDQFLLSHITESLSSNDIDIKFDWTDYSTRRSLIKVLKFSVKNSLIRVTDGDEDSFISDTNREVLFESSGVSKYIVRNFNDDILNAQTPSDLLSGKGVDFDTDKVVVRRNRVYRNLLLCPIVYRQSSPEDYEYIKNYKKYLEENFEKYLGWNLHVHKNGAMLVPSEKENGLKLFPNGKGISDVILFVLYEIIDEINKDKSRLNEEDILILNKVDFEQIVLKVKLEKSHGFSKEYREMSDGRFLYEIINEMILFSFIEEEKDVIKIFPLCGKIRGTYPEDYDGEVSCDEK</sequence>
<dbReference type="InterPro" id="IPR013494">
    <property type="entry name" value="CHP02678"/>
</dbReference>
<accession>A0A512TP68</accession>
<evidence type="ECO:0000313" key="1">
    <source>
        <dbReference type="EMBL" id="GEQ22035.1"/>
    </source>
</evidence>
<dbReference type="EMBL" id="WOFV02000045">
    <property type="protein sequence ID" value="NAS18842.1"/>
    <property type="molecule type" value="Genomic_DNA"/>
</dbReference>
<evidence type="ECO:0000313" key="2">
    <source>
        <dbReference type="EMBL" id="NAS18842.1"/>
    </source>
</evidence>
<dbReference type="EMBL" id="BKBC01000038">
    <property type="protein sequence ID" value="GEQ22035.1"/>
    <property type="molecule type" value="Genomic_DNA"/>
</dbReference>
<name>A0A512TP68_CLOBU</name>
<reference evidence="2 4" key="2">
    <citation type="submission" date="2020-01" db="EMBL/GenBank/DDBJ databases">
        <title>Genome sequence of a 1,3-propanediol producer, Clostridium butyricum S3.</title>
        <authorList>
            <person name="Zhou J."/>
        </authorList>
    </citation>
    <scope>NUCLEOTIDE SEQUENCE [LARGE SCALE GENOMIC DNA]</scope>
    <source>
        <strain evidence="2 4">S3</strain>
    </source>
</reference>
<organism evidence="1 3">
    <name type="scientific">Clostridium butyricum</name>
    <dbReference type="NCBI Taxonomy" id="1492"/>
    <lineage>
        <taxon>Bacteria</taxon>
        <taxon>Bacillati</taxon>
        <taxon>Bacillota</taxon>
        <taxon>Clostridia</taxon>
        <taxon>Eubacteriales</taxon>
        <taxon>Clostridiaceae</taxon>
        <taxon>Clostridium</taxon>
    </lineage>
</organism>
<proteinExistence type="predicted"/>
<dbReference type="Proteomes" id="UP000474042">
    <property type="component" value="Unassembled WGS sequence"/>
</dbReference>
<reference evidence="1 3" key="1">
    <citation type="submission" date="2019-07" db="EMBL/GenBank/DDBJ databases">
        <title>Whole genome shotgun sequence of Clostridium butyricum NBRC 3858.</title>
        <authorList>
            <person name="Hosoyama A."/>
            <person name="Uohara A."/>
            <person name="Ohji S."/>
            <person name="Ichikawa N."/>
        </authorList>
    </citation>
    <scope>NUCLEOTIDE SEQUENCE [LARGE SCALE GENOMIC DNA]</scope>
    <source>
        <strain evidence="1 3">NBRC 3858</strain>
    </source>
</reference>
<dbReference type="Pfam" id="PF09661">
    <property type="entry name" value="DUF2398"/>
    <property type="match status" value="1"/>
</dbReference>
<dbReference type="RefSeq" id="WP_124230786.1">
    <property type="nucleotide sequence ID" value="NZ_BKBC01000038.1"/>
</dbReference>
<dbReference type="Proteomes" id="UP000321089">
    <property type="component" value="Unassembled WGS sequence"/>
</dbReference>